<evidence type="ECO:0000313" key="3">
    <source>
        <dbReference type="Proteomes" id="UP001500791"/>
    </source>
</evidence>
<name>A0ABN0Y2T5_9CAUL</name>
<dbReference type="Gene3D" id="3.10.450.50">
    <property type="match status" value="1"/>
</dbReference>
<feature type="chain" id="PRO_5045510065" description="DUF4440 domain-containing protein" evidence="1">
    <location>
        <begin position="31"/>
        <end position="188"/>
    </location>
</feature>
<evidence type="ECO:0000256" key="1">
    <source>
        <dbReference type="SAM" id="SignalP"/>
    </source>
</evidence>
<keyword evidence="3" id="KW-1185">Reference proteome</keyword>
<proteinExistence type="predicted"/>
<evidence type="ECO:0000313" key="2">
    <source>
        <dbReference type="EMBL" id="GAA0380708.1"/>
    </source>
</evidence>
<evidence type="ECO:0008006" key="4">
    <source>
        <dbReference type="Google" id="ProtNLM"/>
    </source>
</evidence>
<reference evidence="2 3" key="1">
    <citation type="journal article" date="2019" name="Int. J. Syst. Evol. Microbiol.">
        <title>The Global Catalogue of Microorganisms (GCM) 10K type strain sequencing project: providing services to taxonomists for standard genome sequencing and annotation.</title>
        <authorList>
            <consortium name="The Broad Institute Genomics Platform"/>
            <consortium name="The Broad Institute Genome Sequencing Center for Infectious Disease"/>
            <person name="Wu L."/>
            <person name="Ma J."/>
        </authorList>
    </citation>
    <scope>NUCLEOTIDE SEQUENCE [LARGE SCALE GENOMIC DNA]</scope>
    <source>
        <strain evidence="2 3">JCM 13476</strain>
    </source>
</reference>
<keyword evidence="1" id="KW-0732">Signal</keyword>
<dbReference type="InterPro" id="IPR032710">
    <property type="entry name" value="NTF2-like_dom_sf"/>
</dbReference>
<protein>
    <recommendedName>
        <fullName evidence="4">DUF4440 domain-containing protein</fullName>
    </recommendedName>
</protein>
<gene>
    <name evidence="2" type="ORF">GCM10009093_04600</name>
</gene>
<organism evidence="2 3">
    <name type="scientific">Brevundimonas terrae</name>
    <dbReference type="NCBI Taxonomy" id="363631"/>
    <lineage>
        <taxon>Bacteria</taxon>
        <taxon>Pseudomonadati</taxon>
        <taxon>Pseudomonadota</taxon>
        <taxon>Alphaproteobacteria</taxon>
        <taxon>Caulobacterales</taxon>
        <taxon>Caulobacteraceae</taxon>
        <taxon>Brevundimonas</taxon>
    </lineage>
</organism>
<feature type="signal peptide" evidence="1">
    <location>
        <begin position="1"/>
        <end position="30"/>
    </location>
</feature>
<dbReference type="Proteomes" id="UP001500791">
    <property type="component" value="Unassembled WGS sequence"/>
</dbReference>
<comment type="caution">
    <text evidence="2">The sequence shown here is derived from an EMBL/GenBank/DDBJ whole genome shotgun (WGS) entry which is preliminary data.</text>
</comment>
<dbReference type="SUPFAM" id="SSF54427">
    <property type="entry name" value="NTF2-like"/>
    <property type="match status" value="1"/>
</dbReference>
<dbReference type="EMBL" id="BAAAEJ010000003">
    <property type="protein sequence ID" value="GAA0380708.1"/>
    <property type="molecule type" value="Genomic_DNA"/>
</dbReference>
<accession>A0ABN0Y2T5</accession>
<sequence>MMGAMNISRSLATASLSLLILTGLPSCATAQDEIIRTARDAPQLEAREQVSLNPTPSTAVIFDQISDTLDAAAAAWSGGDVDAIMGFYTEDQPLLVMLGDEPFKGPEPVRDWLTTRQATTGGLGTMNYEWFETLQLDDYTAIASGRMILTINGQHHRALFTRLLRRSTDGWQILHDQIALPPSAYAVP</sequence>